<feature type="chain" id="PRO_5015962074" evidence="1">
    <location>
        <begin position="31"/>
        <end position="146"/>
    </location>
</feature>
<dbReference type="Proteomes" id="UP000249081">
    <property type="component" value="Unassembled WGS sequence"/>
</dbReference>
<accession>A0A2W4WVD1</accession>
<dbReference type="EMBL" id="QBMN01000001">
    <property type="protein sequence ID" value="PZO45839.1"/>
    <property type="molecule type" value="Genomic_DNA"/>
</dbReference>
<gene>
    <name evidence="2" type="ORF">DCF17_00380</name>
</gene>
<feature type="signal peptide" evidence="1">
    <location>
        <begin position="1"/>
        <end position="30"/>
    </location>
</feature>
<reference evidence="2 3" key="2">
    <citation type="submission" date="2018-06" db="EMBL/GenBank/DDBJ databases">
        <title>Metagenomic assembly of (sub)arctic Cyanobacteria and their associated microbiome from non-axenic cultures.</title>
        <authorList>
            <person name="Baurain D."/>
        </authorList>
    </citation>
    <scope>NUCLEOTIDE SEQUENCE [LARGE SCALE GENOMIC DNA]</scope>
    <source>
        <strain evidence="2">ULC041bin1</strain>
    </source>
</reference>
<reference evidence="3" key="1">
    <citation type="submission" date="2018-04" db="EMBL/GenBank/DDBJ databases">
        <authorList>
            <person name="Cornet L."/>
        </authorList>
    </citation>
    <scope>NUCLEOTIDE SEQUENCE [LARGE SCALE GENOMIC DNA]</scope>
</reference>
<name>A0A2W4WVD1_9CYAN</name>
<evidence type="ECO:0000256" key="1">
    <source>
        <dbReference type="SAM" id="SignalP"/>
    </source>
</evidence>
<protein>
    <submittedName>
        <fullName evidence="2">Uncharacterized protein</fullName>
    </submittedName>
</protein>
<comment type="caution">
    <text evidence="2">The sequence shown here is derived from an EMBL/GenBank/DDBJ whole genome shotgun (WGS) entry which is preliminary data.</text>
</comment>
<keyword evidence="1" id="KW-0732">Signal</keyword>
<organism evidence="2 3">
    <name type="scientific">Shackletoniella antarctica</name>
    <dbReference type="NCBI Taxonomy" id="268115"/>
    <lineage>
        <taxon>Bacteria</taxon>
        <taxon>Bacillati</taxon>
        <taxon>Cyanobacteriota</taxon>
        <taxon>Cyanophyceae</taxon>
        <taxon>Oculatellales</taxon>
        <taxon>Oculatellaceae</taxon>
        <taxon>Shackletoniella</taxon>
    </lineage>
</organism>
<evidence type="ECO:0000313" key="2">
    <source>
        <dbReference type="EMBL" id="PZO45839.1"/>
    </source>
</evidence>
<proteinExistence type="predicted"/>
<dbReference type="AlphaFoldDB" id="A0A2W4WVD1"/>
<evidence type="ECO:0000313" key="3">
    <source>
        <dbReference type="Proteomes" id="UP000249081"/>
    </source>
</evidence>
<sequence>MKILMVNLFLRALKLSPLCLILLGGTAVNAQNLPPYAGTTCSAFATQPEAQWHYYMGTAPASLDDDRDGLACEYLTSVIRSDGSRIFNNQANRGNVRYTLEVWRVNATDVYLRIKSSEGMDFTTRSFPSDPAAREHMNTYYRSLLR</sequence>